<comment type="caution">
    <text evidence="11">The sequence shown here is derived from an EMBL/GenBank/DDBJ whole genome shotgun (WGS) entry which is preliminary data.</text>
</comment>
<reference evidence="11 12" key="1">
    <citation type="submission" date="2023-11" db="EMBL/GenBank/DDBJ databases">
        <title>Halocaridina rubra genome assembly.</title>
        <authorList>
            <person name="Smith C."/>
        </authorList>
    </citation>
    <scope>NUCLEOTIDE SEQUENCE [LARGE SCALE GENOMIC DNA]</scope>
    <source>
        <strain evidence="11">EP-1</strain>
        <tissue evidence="11">Whole</tissue>
    </source>
</reference>
<dbReference type="InterPro" id="IPR052192">
    <property type="entry name" value="Insect_Ionotropic_Sensory_Rcpt"/>
</dbReference>
<dbReference type="PANTHER" id="PTHR42643">
    <property type="entry name" value="IONOTROPIC RECEPTOR 20A-RELATED"/>
    <property type="match status" value="1"/>
</dbReference>
<comment type="similarity">
    <text evidence="2">Belongs to the glutamate-gated ion channel (TC 1.A.10.1) family.</text>
</comment>
<name>A0AAN8WZQ9_HALRR</name>
<keyword evidence="12" id="KW-1185">Reference proteome</keyword>
<gene>
    <name evidence="11" type="ORF">SK128_008435</name>
</gene>
<evidence type="ECO:0000313" key="11">
    <source>
        <dbReference type="EMBL" id="KAK7073922.1"/>
    </source>
</evidence>
<keyword evidence="7" id="KW-0675">Receptor</keyword>
<accession>A0AAN8WZQ9</accession>
<evidence type="ECO:0000256" key="7">
    <source>
        <dbReference type="ARBA" id="ARBA00023170"/>
    </source>
</evidence>
<evidence type="ECO:0000256" key="9">
    <source>
        <dbReference type="SAM" id="Phobius"/>
    </source>
</evidence>
<keyword evidence="5 9" id="KW-1133">Transmembrane helix</keyword>
<evidence type="ECO:0000256" key="8">
    <source>
        <dbReference type="ARBA" id="ARBA00023180"/>
    </source>
</evidence>
<protein>
    <recommendedName>
        <fullName evidence="10">Ionotropic glutamate receptor C-terminal domain-containing protein</fullName>
    </recommendedName>
</protein>
<dbReference type="PANTHER" id="PTHR42643:SF24">
    <property type="entry name" value="IONOTROPIC RECEPTOR 60A"/>
    <property type="match status" value="1"/>
</dbReference>
<evidence type="ECO:0000256" key="3">
    <source>
        <dbReference type="ARBA" id="ARBA00022475"/>
    </source>
</evidence>
<keyword evidence="3" id="KW-1003">Cell membrane</keyword>
<evidence type="ECO:0000256" key="5">
    <source>
        <dbReference type="ARBA" id="ARBA00022989"/>
    </source>
</evidence>
<dbReference type="InterPro" id="IPR001320">
    <property type="entry name" value="Iontro_rcpt_C"/>
</dbReference>
<keyword evidence="6 9" id="KW-0472">Membrane</keyword>
<evidence type="ECO:0000259" key="10">
    <source>
        <dbReference type="Pfam" id="PF00060"/>
    </source>
</evidence>
<proteinExistence type="inferred from homology"/>
<evidence type="ECO:0000256" key="4">
    <source>
        <dbReference type="ARBA" id="ARBA00022692"/>
    </source>
</evidence>
<dbReference type="Pfam" id="PF00060">
    <property type="entry name" value="Lig_chan"/>
    <property type="match status" value="1"/>
</dbReference>
<comment type="subcellular location">
    <subcellularLocation>
        <location evidence="1">Cell membrane</location>
        <topology evidence="1">Multi-pass membrane protein</topology>
    </subcellularLocation>
</comment>
<dbReference type="AlphaFoldDB" id="A0AAN8WZQ9"/>
<sequence length="411" mass="46884">MDGVGREVNELVLNRGLELVAEDGRLWKLNQLLFTDDTILVADTENDLNHLVTKFINVWERKKLQVNIGKSRVMRCMRSVNAGRLNVGVNEELLEDVESFKYLGSHESKSGRIDVEINWVHSNKTITECGPLAVLGFRSEFFEVFASFFGQGLTMNLYTTFSSKVVVTVWLFFSLILVTVYKGNLIASLVTPRYPFRPDFFEELIGRVEVMTMPDYSSDVQDMLKNADNRSYFRKLSSLVRSGYDSKEGLQLALDTKSAHCEPNLYLKLIILKEFTGVSGESQLYISKDYLMPSYLAWPIPHDAPFKPELDALMNSVVESYLYNKWVEKQLELYRKEGKERGVELQQNQESTVMTSGDTSLAMKARALTLVHIQGPGLLLALGIWLSTLVFFLEILHCWTLKRPAKISRDC</sequence>
<evidence type="ECO:0000256" key="2">
    <source>
        <dbReference type="ARBA" id="ARBA00008685"/>
    </source>
</evidence>
<evidence type="ECO:0000313" key="12">
    <source>
        <dbReference type="Proteomes" id="UP001381693"/>
    </source>
</evidence>
<keyword evidence="4 9" id="KW-0812">Transmembrane</keyword>
<organism evidence="11 12">
    <name type="scientific">Halocaridina rubra</name>
    <name type="common">Hawaiian red shrimp</name>
    <dbReference type="NCBI Taxonomy" id="373956"/>
    <lineage>
        <taxon>Eukaryota</taxon>
        <taxon>Metazoa</taxon>
        <taxon>Ecdysozoa</taxon>
        <taxon>Arthropoda</taxon>
        <taxon>Crustacea</taxon>
        <taxon>Multicrustacea</taxon>
        <taxon>Malacostraca</taxon>
        <taxon>Eumalacostraca</taxon>
        <taxon>Eucarida</taxon>
        <taxon>Decapoda</taxon>
        <taxon>Pleocyemata</taxon>
        <taxon>Caridea</taxon>
        <taxon>Atyoidea</taxon>
        <taxon>Atyidae</taxon>
        <taxon>Halocaridina</taxon>
    </lineage>
</organism>
<dbReference type="GO" id="GO:0015276">
    <property type="term" value="F:ligand-gated monoatomic ion channel activity"/>
    <property type="evidence" value="ECO:0007669"/>
    <property type="project" value="InterPro"/>
</dbReference>
<keyword evidence="8" id="KW-0325">Glycoprotein</keyword>
<dbReference type="EMBL" id="JAXCGZ010011936">
    <property type="protein sequence ID" value="KAK7073922.1"/>
    <property type="molecule type" value="Genomic_DNA"/>
</dbReference>
<dbReference type="GO" id="GO:0050906">
    <property type="term" value="P:detection of stimulus involved in sensory perception"/>
    <property type="evidence" value="ECO:0007669"/>
    <property type="project" value="UniProtKB-ARBA"/>
</dbReference>
<evidence type="ECO:0000256" key="1">
    <source>
        <dbReference type="ARBA" id="ARBA00004651"/>
    </source>
</evidence>
<dbReference type="Gene3D" id="1.10.287.70">
    <property type="match status" value="1"/>
</dbReference>
<dbReference type="GO" id="GO:0005886">
    <property type="term" value="C:plasma membrane"/>
    <property type="evidence" value="ECO:0007669"/>
    <property type="project" value="UniProtKB-SubCell"/>
</dbReference>
<feature type="domain" description="Ionotropic glutamate receptor C-terminal" evidence="10">
    <location>
        <begin position="141"/>
        <end position="205"/>
    </location>
</feature>
<evidence type="ECO:0000256" key="6">
    <source>
        <dbReference type="ARBA" id="ARBA00023136"/>
    </source>
</evidence>
<feature type="transmembrane region" description="Helical" evidence="9">
    <location>
        <begin position="378"/>
        <end position="399"/>
    </location>
</feature>
<dbReference type="Proteomes" id="UP001381693">
    <property type="component" value="Unassembled WGS sequence"/>
</dbReference>